<organism evidence="1">
    <name type="scientific">Eutreptiella gymnastica</name>
    <dbReference type="NCBI Taxonomy" id="73025"/>
    <lineage>
        <taxon>Eukaryota</taxon>
        <taxon>Discoba</taxon>
        <taxon>Euglenozoa</taxon>
        <taxon>Euglenida</taxon>
        <taxon>Spirocuta</taxon>
        <taxon>Euglenophyceae</taxon>
        <taxon>Eutreptiales</taxon>
        <taxon>Eutreptiaceae</taxon>
        <taxon>Eutreptiella</taxon>
    </lineage>
</organism>
<protein>
    <submittedName>
        <fullName evidence="1">Uncharacterized protein</fullName>
    </submittedName>
</protein>
<evidence type="ECO:0000313" key="1">
    <source>
        <dbReference type="EMBL" id="CAE0793063.1"/>
    </source>
</evidence>
<gene>
    <name evidence="1" type="ORF">EGYM00163_LOCUS4179</name>
</gene>
<proteinExistence type="predicted"/>
<accession>A0A7S4CC02</accession>
<dbReference type="EMBL" id="HBJA01013220">
    <property type="protein sequence ID" value="CAE0793063.1"/>
    <property type="molecule type" value="Transcribed_RNA"/>
</dbReference>
<dbReference type="AlphaFoldDB" id="A0A7S4CC02"/>
<sequence>MPVGMRTPPPPFEGPPWLWIDWVTDGRGSTPFDARAGAVGTVQNSGRTMAMGGHSAAVVCRRHFATFQSAGLRRRTPSATRYEAHEPRLYCTGGSVLGRG</sequence>
<name>A0A7S4CC02_9EUGL</name>
<reference evidence="1" key="1">
    <citation type="submission" date="2021-01" db="EMBL/GenBank/DDBJ databases">
        <authorList>
            <person name="Corre E."/>
            <person name="Pelletier E."/>
            <person name="Niang G."/>
            <person name="Scheremetjew M."/>
            <person name="Finn R."/>
            <person name="Kale V."/>
            <person name="Holt S."/>
            <person name="Cochrane G."/>
            <person name="Meng A."/>
            <person name="Brown T."/>
            <person name="Cohen L."/>
        </authorList>
    </citation>
    <scope>NUCLEOTIDE SEQUENCE</scope>
    <source>
        <strain evidence="1">CCMP1594</strain>
    </source>
</reference>